<dbReference type="OrthoDB" id="9342495at2"/>
<feature type="transmembrane region" description="Helical" evidence="6">
    <location>
        <begin position="294"/>
        <end position="313"/>
    </location>
</feature>
<dbReference type="GO" id="GO:0005886">
    <property type="term" value="C:plasma membrane"/>
    <property type="evidence" value="ECO:0007669"/>
    <property type="project" value="UniProtKB-SubCell"/>
</dbReference>
<feature type="transmembrane region" description="Helical" evidence="6">
    <location>
        <begin position="435"/>
        <end position="454"/>
    </location>
</feature>
<dbReference type="EMBL" id="FXZD01000008">
    <property type="protein sequence ID" value="SMX99364.1"/>
    <property type="molecule type" value="Genomic_DNA"/>
</dbReference>
<dbReference type="InterPro" id="IPR051679">
    <property type="entry name" value="DASS-Related_Transporters"/>
</dbReference>
<feature type="transmembrane region" description="Helical" evidence="6">
    <location>
        <begin position="238"/>
        <end position="256"/>
    </location>
</feature>
<feature type="transmembrane region" description="Helical" evidence="6">
    <location>
        <begin position="151"/>
        <end position="170"/>
    </location>
</feature>
<dbReference type="InterPro" id="IPR018385">
    <property type="entry name" value="C4_dicarb_anaerob_car-like"/>
</dbReference>
<evidence type="ECO:0000313" key="7">
    <source>
        <dbReference type="EMBL" id="SMX99364.1"/>
    </source>
</evidence>
<feature type="transmembrane region" description="Helical" evidence="6">
    <location>
        <begin position="491"/>
        <end position="516"/>
    </location>
</feature>
<feature type="transmembrane region" description="Helical" evidence="6">
    <location>
        <begin position="466"/>
        <end position="484"/>
    </location>
</feature>
<dbReference type="PANTHER" id="PTHR43652">
    <property type="entry name" value="BASIC AMINO ACID ANTIPORTER YFCC-RELATED"/>
    <property type="match status" value="1"/>
</dbReference>
<evidence type="ECO:0000256" key="2">
    <source>
        <dbReference type="ARBA" id="ARBA00022475"/>
    </source>
</evidence>
<name>A0A2H1KIE5_9MICO</name>
<dbReference type="PANTHER" id="PTHR43652:SF6">
    <property type="entry name" value="ARGININE REPRESSOR"/>
    <property type="match status" value="1"/>
</dbReference>
<evidence type="ECO:0000313" key="8">
    <source>
        <dbReference type="Proteomes" id="UP000234433"/>
    </source>
</evidence>
<keyword evidence="3 6" id="KW-0812">Transmembrane</keyword>
<evidence type="ECO:0000256" key="3">
    <source>
        <dbReference type="ARBA" id="ARBA00022692"/>
    </source>
</evidence>
<proteinExistence type="predicted"/>
<dbReference type="AlphaFoldDB" id="A0A2H1KIE5"/>
<feature type="transmembrane region" description="Helical" evidence="6">
    <location>
        <begin position="408"/>
        <end position="428"/>
    </location>
</feature>
<feature type="transmembrane region" description="Helical" evidence="6">
    <location>
        <begin position="368"/>
        <end position="388"/>
    </location>
</feature>
<feature type="transmembrane region" description="Helical" evidence="6">
    <location>
        <begin position="21"/>
        <end position="39"/>
    </location>
</feature>
<feature type="transmembrane region" description="Helical" evidence="6">
    <location>
        <begin position="176"/>
        <end position="192"/>
    </location>
</feature>
<evidence type="ECO:0000256" key="4">
    <source>
        <dbReference type="ARBA" id="ARBA00022989"/>
    </source>
</evidence>
<keyword evidence="4 6" id="KW-1133">Transmembrane helix</keyword>
<evidence type="ECO:0000256" key="6">
    <source>
        <dbReference type="SAM" id="Phobius"/>
    </source>
</evidence>
<evidence type="ECO:0000256" key="1">
    <source>
        <dbReference type="ARBA" id="ARBA00004651"/>
    </source>
</evidence>
<reference evidence="7 8" key="1">
    <citation type="submission" date="2017-03" db="EMBL/GenBank/DDBJ databases">
        <authorList>
            <person name="Afonso C.L."/>
            <person name="Miller P.J."/>
            <person name="Scott M.A."/>
            <person name="Spackman E."/>
            <person name="Goraichik I."/>
            <person name="Dimitrov K.M."/>
            <person name="Suarez D.L."/>
            <person name="Swayne D.E."/>
        </authorList>
    </citation>
    <scope>NUCLEOTIDE SEQUENCE [LARGE SCALE GENOMIC DNA]</scope>
    <source>
        <strain evidence="7 8">CNRZ 918</strain>
    </source>
</reference>
<feature type="transmembrane region" description="Helical" evidence="6">
    <location>
        <begin position="333"/>
        <end position="356"/>
    </location>
</feature>
<dbReference type="Pfam" id="PF03606">
    <property type="entry name" value="DcuC"/>
    <property type="match status" value="1"/>
</dbReference>
<protein>
    <submittedName>
        <fullName evidence="7">Uncharacterized membrane protein YfcC, ion transporter superfamily</fullName>
    </submittedName>
</protein>
<keyword evidence="2" id="KW-1003">Cell membrane</keyword>
<accession>A0A2H1KIE5</accession>
<feature type="transmembrane region" description="Helical" evidence="6">
    <location>
        <begin position="110"/>
        <end position="130"/>
    </location>
</feature>
<gene>
    <name evidence="7" type="ORF">BANT918_02420</name>
</gene>
<dbReference type="RefSeq" id="WP_101620487.1">
    <property type="nucleotide sequence ID" value="NZ_FXZD01000008.1"/>
</dbReference>
<evidence type="ECO:0000256" key="5">
    <source>
        <dbReference type="ARBA" id="ARBA00023136"/>
    </source>
</evidence>
<dbReference type="Proteomes" id="UP000234433">
    <property type="component" value="Unassembled WGS sequence"/>
</dbReference>
<sequence length="517" mass="54352">MSSTEETERADQQRAIRFPTAFTVLALVLLLVWIASFFIPSGSYEIDPETGGPIPGSYRELPSCDTVGEGEQCIDKSLGAQFTRLWTAPPNGLYGIQDEAGEVGADLSGILFGSAQIFLFVLAVGAFVTVTMKTGAIQTGIGRLAMRFRNTGWALIAVLMLAFAVGGTTYGMWEETLGFFALMVPLVLALGYDRLVAAAIIIFGAGTGVLASTVNPFATGVASDAAGISVGDGIVLRVILWVVLVTVAIGYVVLYARRVKADSSRSIVGIPPEDRQTSAVEVTDIPQLTVRQKAVLTVFFLAFAVMIYGFVPWGELMTNLFGSSWPLPTFPTFYFTEASMLFFVMAVVVGLIGSLGEQGTVDAIVEGAADFLSAALIIVLARAVTVVMTNAATTDTILNWTEDAVQGASGGVFGVLALLVNLPIAFLVPSSSGHATLVMPILASLADFAGAPRAMAVTAFQAASGIVNYITPTSAVVMGGLTLVKVRYDHFLRFALPLIGIVLVLTAGLLMVGTVLS</sequence>
<organism evidence="7 8">
    <name type="scientific">Brevibacterium antiquum CNRZ 918</name>
    <dbReference type="NCBI Taxonomy" id="1255637"/>
    <lineage>
        <taxon>Bacteria</taxon>
        <taxon>Bacillati</taxon>
        <taxon>Actinomycetota</taxon>
        <taxon>Actinomycetes</taxon>
        <taxon>Micrococcales</taxon>
        <taxon>Brevibacteriaceae</taxon>
        <taxon>Brevibacterium</taxon>
    </lineage>
</organism>
<feature type="transmembrane region" description="Helical" evidence="6">
    <location>
        <begin position="199"/>
        <end position="218"/>
    </location>
</feature>
<keyword evidence="5 6" id="KW-0472">Membrane</keyword>
<comment type="subcellular location">
    <subcellularLocation>
        <location evidence="1">Cell membrane</location>
        <topology evidence="1">Multi-pass membrane protein</topology>
    </subcellularLocation>
</comment>